<dbReference type="PROSITE" id="PS50095">
    <property type="entry name" value="PLAT"/>
    <property type="match status" value="1"/>
</dbReference>
<gene>
    <name evidence="13" type="ORF">SPARVUS_LOCUS16189745</name>
</gene>
<evidence type="ECO:0000259" key="11">
    <source>
        <dbReference type="PROSITE" id="PS50095"/>
    </source>
</evidence>
<feature type="transmembrane region" description="Helical" evidence="10">
    <location>
        <begin position="362"/>
        <end position="384"/>
    </location>
</feature>
<feature type="region of interest" description="Disordered" evidence="9">
    <location>
        <begin position="542"/>
        <end position="561"/>
    </location>
</feature>
<evidence type="ECO:0000256" key="5">
    <source>
        <dbReference type="ARBA" id="ARBA00022989"/>
    </source>
</evidence>
<reference evidence="13" key="1">
    <citation type="submission" date="2023-05" db="EMBL/GenBank/DDBJ databases">
        <authorList>
            <person name="Stuckert A."/>
        </authorList>
    </citation>
    <scope>NUCLEOTIDE SEQUENCE</scope>
</reference>
<dbReference type="InterPro" id="IPR000434">
    <property type="entry name" value="PC1"/>
</dbReference>
<evidence type="ECO:0000256" key="4">
    <source>
        <dbReference type="ARBA" id="ARBA00022737"/>
    </source>
</evidence>
<keyword evidence="4" id="KW-0677">Repeat</keyword>
<feature type="domain" description="GAIN-B" evidence="12">
    <location>
        <begin position="1"/>
        <end position="106"/>
    </location>
</feature>
<dbReference type="Pfam" id="PF01477">
    <property type="entry name" value="PLAT"/>
    <property type="match status" value="1"/>
</dbReference>
<keyword evidence="6 10" id="KW-0472">Membrane</keyword>
<proteinExistence type="inferred from homology"/>
<keyword evidence="14" id="KW-1185">Reference proteome</keyword>
<keyword evidence="3 10" id="KW-0812">Transmembrane</keyword>
<feature type="transmembrane region" description="Helical" evidence="10">
    <location>
        <begin position="672"/>
        <end position="690"/>
    </location>
</feature>
<name>A0ABN9HJ37_9NEOB</name>
<dbReference type="InterPro" id="IPR001024">
    <property type="entry name" value="PLAT/LH2_dom"/>
</dbReference>
<dbReference type="PANTHER" id="PTHR46730">
    <property type="entry name" value="POLYCYSTIN-1"/>
    <property type="match status" value="1"/>
</dbReference>
<feature type="transmembrane region" description="Helical" evidence="10">
    <location>
        <begin position="640"/>
        <end position="666"/>
    </location>
</feature>
<evidence type="ECO:0000256" key="10">
    <source>
        <dbReference type="SAM" id="Phobius"/>
    </source>
</evidence>
<evidence type="ECO:0000256" key="7">
    <source>
        <dbReference type="ARBA" id="ARBA00023157"/>
    </source>
</evidence>
<dbReference type="SUPFAM" id="SSF49723">
    <property type="entry name" value="Lipase/lipooxygenase domain (PLAT/LH2 domain)"/>
    <property type="match status" value="1"/>
</dbReference>
<dbReference type="Gene3D" id="2.60.60.20">
    <property type="entry name" value="PLAT/LH2 domain"/>
    <property type="match status" value="1"/>
</dbReference>
<dbReference type="SMART" id="SM00308">
    <property type="entry name" value="LH2"/>
    <property type="match status" value="1"/>
</dbReference>
<dbReference type="InterPro" id="IPR036392">
    <property type="entry name" value="PLAT/LH2_dom_sf"/>
</dbReference>
<dbReference type="InterPro" id="IPR057244">
    <property type="entry name" value="GAIN_B"/>
</dbReference>
<comment type="similarity">
    <text evidence="2">Belongs to the polycystin family.</text>
</comment>
<dbReference type="PROSITE" id="PS50221">
    <property type="entry name" value="GAIN_B"/>
    <property type="match status" value="1"/>
</dbReference>
<comment type="caution">
    <text evidence="8">Lacks conserved residue(s) required for the propagation of feature annotation.</text>
</comment>
<evidence type="ECO:0000259" key="12">
    <source>
        <dbReference type="PROSITE" id="PS50221"/>
    </source>
</evidence>
<evidence type="ECO:0000313" key="14">
    <source>
        <dbReference type="Proteomes" id="UP001162483"/>
    </source>
</evidence>
<comment type="caution">
    <text evidence="13">The sequence shown here is derived from an EMBL/GenBank/DDBJ whole genome shotgun (WGS) entry which is preliminary data.</text>
</comment>
<evidence type="ECO:0000256" key="8">
    <source>
        <dbReference type="PROSITE-ProRule" id="PRU00152"/>
    </source>
</evidence>
<evidence type="ECO:0000256" key="1">
    <source>
        <dbReference type="ARBA" id="ARBA00004370"/>
    </source>
</evidence>
<evidence type="ECO:0008006" key="15">
    <source>
        <dbReference type="Google" id="ProtNLM"/>
    </source>
</evidence>
<sequence length="710" mass="79223">MQKIHTLKFSLDEENTQNLTLLLPSTWSGSLLEYQINITSLLSTSSVAVSVSLFSSLCQYFHVPSLTWRTDGMSPSNASLPHQAVCRAQHLTLFGASLFVPPHQLIWLSPSPRRWTLALLCCLVLLSLYLLLVLITHKLDHLDLSRVGTIPLCGPQGQYRYWVLVKTGWRREAGTTAHVGINLYGLNKSGARHLNSKGGLTTGSVNMFQVETDTNLGEIWKIRVWHDNTGLEPSWFLLQYVAVWDKQTDFLYFFLVNDWLSVENERNGGRVEKEILATCPQEFSSFSQVFPQQIFLGFTDWHLWMSVWWRPAQSRFTRVQRVTCCALALHLYMTICSLWYGATGIQEGSSVIGLQSLVTWESIFIGILASVMVVPVQLFFSFLFRETRSLVFVEDCATSTQSTEQDVHMDTASLLSLPGKADSLLDISSLSCASISSSKFTFDLEKDGSWFAERSGPVWMSSCESLYDARGDILTESGLGFMQPLCKEQKKDQKGFLSSCSSGDDPLSLSEGSSSSPHFTLSEENLLQSIAADTQVWKCSEESDSGRFSPRPDLGSPSTESGYSLMTENEDCFMTQCWSESHQWSDTKRKSFSSSSCVSEGTSNDSELQECWDIPSASPSPFTTRIGVRWKPPGWLFPPWMLLVVYIMSFMLLAGCVAVTVLYTSSLSEHGFFLWLISCTCALLSSAVLLEPLKVVCAFTVLCSILPPSA</sequence>
<keyword evidence="7" id="KW-1015">Disulfide bond</keyword>
<comment type="subcellular location">
    <subcellularLocation>
        <location evidence="1">Membrane</location>
    </subcellularLocation>
</comment>
<dbReference type="InterPro" id="IPR000203">
    <property type="entry name" value="GPS"/>
</dbReference>
<evidence type="ECO:0000256" key="9">
    <source>
        <dbReference type="SAM" id="MobiDB-lite"/>
    </source>
</evidence>
<keyword evidence="5 10" id="KW-1133">Transmembrane helix</keyword>
<feature type="domain" description="PLAT" evidence="11">
    <location>
        <begin position="159"/>
        <end position="274"/>
    </location>
</feature>
<dbReference type="Proteomes" id="UP001162483">
    <property type="component" value="Unassembled WGS sequence"/>
</dbReference>
<feature type="transmembrane region" description="Helical" evidence="10">
    <location>
        <begin position="322"/>
        <end position="342"/>
    </location>
</feature>
<organism evidence="13 14">
    <name type="scientific">Staurois parvus</name>
    <dbReference type="NCBI Taxonomy" id="386267"/>
    <lineage>
        <taxon>Eukaryota</taxon>
        <taxon>Metazoa</taxon>
        <taxon>Chordata</taxon>
        <taxon>Craniata</taxon>
        <taxon>Vertebrata</taxon>
        <taxon>Euteleostomi</taxon>
        <taxon>Amphibia</taxon>
        <taxon>Batrachia</taxon>
        <taxon>Anura</taxon>
        <taxon>Neobatrachia</taxon>
        <taxon>Ranoidea</taxon>
        <taxon>Ranidae</taxon>
        <taxon>Staurois</taxon>
    </lineage>
</organism>
<accession>A0ABN9HJ37</accession>
<evidence type="ECO:0000256" key="6">
    <source>
        <dbReference type="ARBA" id="ARBA00023136"/>
    </source>
</evidence>
<dbReference type="PRINTS" id="PR00500">
    <property type="entry name" value="POLYCYSTIN1"/>
</dbReference>
<dbReference type="PANTHER" id="PTHR46730:SF2">
    <property type="entry name" value="POLYCYSTIN-1 ISOFORM X1"/>
    <property type="match status" value="1"/>
</dbReference>
<dbReference type="SMART" id="SM00303">
    <property type="entry name" value="GPS"/>
    <property type="match status" value="1"/>
</dbReference>
<evidence type="ECO:0000256" key="3">
    <source>
        <dbReference type="ARBA" id="ARBA00022692"/>
    </source>
</evidence>
<dbReference type="EMBL" id="CATNWA010021212">
    <property type="protein sequence ID" value="CAI9621806.1"/>
    <property type="molecule type" value="Genomic_DNA"/>
</dbReference>
<evidence type="ECO:0000313" key="13">
    <source>
        <dbReference type="EMBL" id="CAI9621806.1"/>
    </source>
</evidence>
<evidence type="ECO:0000256" key="2">
    <source>
        <dbReference type="ARBA" id="ARBA00007200"/>
    </source>
</evidence>
<feature type="transmembrane region" description="Helical" evidence="10">
    <location>
        <begin position="115"/>
        <end position="136"/>
    </location>
</feature>
<protein>
    <recommendedName>
        <fullName evidence="15">PLAT domain-containing protein</fullName>
    </recommendedName>
</protein>